<dbReference type="EMBL" id="BKCG01000009">
    <property type="protein sequence ID" value="GER60662.1"/>
    <property type="molecule type" value="Genomic_DNA"/>
</dbReference>
<keyword evidence="3" id="KW-1185">Reference proteome</keyword>
<dbReference type="Proteomes" id="UP000326509">
    <property type="component" value="Unassembled WGS sequence"/>
</dbReference>
<evidence type="ECO:0000313" key="3">
    <source>
        <dbReference type="Proteomes" id="UP000326509"/>
    </source>
</evidence>
<evidence type="ECO:0000256" key="1">
    <source>
        <dbReference type="SAM" id="Phobius"/>
    </source>
</evidence>
<gene>
    <name evidence="2" type="ORF">ULMA_27700</name>
</gene>
<feature type="transmembrane region" description="Helical" evidence="1">
    <location>
        <begin position="12"/>
        <end position="33"/>
    </location>
</feature>
<dbReference type="RefSeq" id="WP_151675094.1">
    <property type="nucleotide sequence ID" value="NZ_BKCG01000009.1"/>
</dbReference>
<accession>A0A5J4J1B0</accession>
<reference evidence="2 3" key="1">
    <citation type="submission" date="2019-08" db="EMBL/GenBank/DDBJ databases">
        <title>Draft genome sequence of Ulvibacter marinus type strain NBRC 109484.</title>
        <authorList>
            <person name="Kawano K."/>
            <person name="Ushijima N."/>
            <person name="Kihara M."/>
            <person name="Itoh H."/>
        </authorList>
    </citation>
    <scope>NUCLEOTIDE SEQUENCE [LARGE SCALE GENOMIC DNA]</scope>
    <source>
        <strain evidence="2 3">NBRC 109484</strain>
    </source>
</reference>
<keyword evidence="1" id="KW-0812">Transmembrane</keyword>
<proteinExistence type="predicted"/>
<name>A0A5J4J1B0_9FLAO</name>
<protein>
    <submittedName>
        <fullName evidence="2">Uncharacterized protein</fullName>
    </submittedName>
</protein>
<dbReference type="AlphaFoldDB" id="A0A5J4J1B0"/>
<evidence type="ECO:0000313" key="2">
    <source>
        <dbReference type="EMBL" id="GER60662.1"/>
    </source>
</evidence>
<dbReference type="OrthoDB" id="1450420at2"/>
<organism evidence="2 3">
    <name type="scientific">Patiriisocius marinus</name>
    <dbReference type="NCBI Taxonomy" id="1397112"/>
    <lineage>
        <taxon>Bacteria</taxon>
        <taxon>Pseudomonadati</taxon>
        <taxon>Bacteroidota</taxon>
        <taxon>Flavobacteriia</taxon>
        <taxon>Flavobacteriales</taxon>
        <taxon>Flavobacteriaceae</taxon>
        <taxon>Patiriisocius</taxon>
    </lineage>
</organism>
<keyword evidence="1" id="KW-1133">Transmembrane helix</keyword>
<keyword evidence="1" id="KW-0472">Membrane</keyword>
<feature type="transmembrane region" description="Helical" evidence="1">
    <location>
        <begin position="48"/>
        <end position="69"/>
    </location>
</feature>
<sequence length="79" mass="9163">MFKRVVTHKGFWKSVLFLTITAMVVLFVINWGLSGFGSEYFNGVFRKLLAFLVGGAIYGFTITYIKFWSKLKQQENRSK</sequence>
<comment type="caution">
    <text evidence="2">The sequence shown here is derived from an EMBL/GenBank/DDBJ whole genome shotgun (WGS) entry which is preliminary data.</text>
</comment>